<evidence type="ECO:0000313" key="1">
    <source>
        <dbReference type="EMBL" id="TDE41644.1"/>
    </source>
</evidence>
<accession>A0A4R5F2F9</accession>
<comment type="caution">
    <text evidence="1">The sequence shown here is derived from an EMBL/GenBank/DDBJ whole genome shotgun (WGS) entry which is preliminary data.</text>
</comment>
<reference evidence="1 2" key="1">
    <citation type="submission" date="2019-03" db="EMBL/GenBank/DDBJ databases">
        <title>Draft genome sequences of novel Actinobacteria.</title>
        <authorList>
            <person name="Sahin N."/>
            <person name="Ay H."/>
            <person name="Saygin H."/>
        </authorList>
    </citation>
    <scope>NUCLEOTIDE SEQUENCE [LARGE SCALE GENOMIC DNA]</scope>
    <source>
        <strain evidence="1 2">6K102</strain>
    </source>
</reference>
<dbReference type="Proteomes" id="UP000295136">
    <property type="component" value="Unassembled WGS sequence"/>
</dbReference>
<evidence type="ECO:0000313" key="2">
    <source>
        <dbReference type="Proteomes" id="UP000295136"/>
    </source>
</evidence>
<sequence>MFADRGGQDPGDRLGELADLHEVLAALTVTLGFSDEKVHAAAHHKRMKRGGFTLRLWLEEATSVEDTTPI</sequence>
<dbReference type="AlphaFoldDB" id="A0A4R5F2F9"/>
<gene>
    <name evidence="1" type="ORF">E1295_29325</name>
</gene>
<protein>
    <submittedName>
        <fullName evidence="1">Uncharacterized protein</fullName>
    </submittedName>
</protein>
<dbReference type="EMBL" id="SMLD01000093">
    <property type="protein sequence ID" value="TDE41644.1"/>
    <property type="molecule type" value="Genomic_DNA"/>
</dbReference>
<name>A0A4R5F2F9_9ACTN</name>
<proteinExistence type="predicted"/>
<keyword evidence="2" id="KW-1185">Reference proteome</keyword>
<organism evidence="1 2">
    <name type="scientific">Nonomuraea mesophila</name>
    <dbReference type="NCBI Taxonomy" id="2530382"/>
    <lineage>
        <taxon>Bacteria</taxon>
        <taxon>Bacillati</taxon>
        <taxon>Actinomycetota</taxon>
        <taxon>Actinomycetes</taxon>
        <taxon>Streptosporangiales</taxon>
        <taxon>Streptosporangiaceae</taxon>
        <taxon>Nonomuraea</taxon>
    </lineage>
</organism>